<dbReference type="Proteomes" id="UP000466694">
    <property type="component" value="Unassembled WGS sequence"/>
</dbReference>
<reference evidence="5 6" key="1">
    <citation type="journal article" date="2013" name="Genome Biol.">
        <title>Comparative genomics of the core and accessory genomes of 48 Sinorhizobium strains comprising five genospecies.</title>
        <authorList>
            <person name="Sugawara M."/>
            <person name="Epstein B."/>
            <person name="Badgley B.D."/>
            <person name="Unno T."/>
            <person name="Xu L."/>
            <person name="Reese J."/>
            <person name="Gyaneshwar P."/>
            <person name="Denny R."/>
            <person name="Mudge J."/>
            <person name="Bharti A.K."/>
            <person name="Farmer A.D."/>
            <person name="May G.D."/>
            <person name="Woodward J.E."/>
            <person name="Medigue C."/>
            <person name="Vallenet D."/>
            <person name="Lajus A."/>
            <person name="Rouy Z."/>
            <person name="Martinez-Vaz B."/>
            <person name="Tiffin P."/>
            <person name="Young N.D."/>
            <person name="Sadowsky M.J."/>
        </authorList>
    </citation>
    <scope>NUCLEOTIDE SEQUENCE [LARGE SCALE GENOMIC DNA]</scope>
    <source>
        <strain evidence="5 6">USDA205</strain>
    </source>
</reference>
<keyword evidence="4" id="KW-0732">Signal</keyword>
<sequence>MFRILFVVAVLLASASVVAGESLFDAVKAGDTARVERLLASGAEVDSRDRDQATPLIAASLSDHPAVAALLLSKGADVMARNAGGFTPLHAAAYSGSVRIAELLLGKGAVLEDAANKAGVTPLMVAVEENRVAMLELLIARGANVNRPESLHRYTPVTRAGFKGHRDIIRVLKRHGAACPPAEVIGASLCIEMSD</sequence>
<proteinExistence type="predicted"/>
<dbReference type="InterPro" id="IPR036770">
    <property type="entry name" value="Ankyrin_rpt-contain_sf"/>
</dbReference>
<name>A0A844AAN3_RHIFR</name>
<dbReference type="AlphaFoldDB" id="A0A844AAN3"/>
<gene>
    <name evidence="5" type="ORF">GHK48_15155</name>
</gene>
<evidence type="ECO:0000313" key="5">
    <source>
        <dbReference type="EMBL" id="MQX09577.1"/>
    </source>
</evidence>
<dbReference type="Pfam" id="PF12796">
    <property type="entry name" value="Ank_2"/>
    <property type="match status" value="2"/>
</dbReference>
<dbReference type="PRINTS" id="PR01415">
    <property type="entry name" value="ANKYRIN"/>
</dbReference>
<feature type="repeat" description="ANK" evidence="3">
    <location>
        <begin position="84"/>
        <end position="116"/>
    </location>
</feature>
<keyword evidence="1" id="KW-0677">Repeat</keyword>
<evidence type="ECO:0000256" key="4">
    <source>
        <dbReference type="SAM" id="SignalP"/>
    </source>
</evidence>
<accession>A0A844AAN3</accession>
<dbReference type="Gene3D" id="1.25.40.20">
    <property type="entry name" value="Ankyrin repeat-containing domain"/>
    <property type="match status" value="2"/>
</dbReference>
<dbReference type="SUPFAM" id="SSF48403">
    <property type="entry name" value="Ankyrin repeat"/>
    <property type="match status" value="1"/>
</dbReference>
<protein>
    <submittedName>
        <fullName evidence="5">Ankyrin repeat domain-containing protein</fullName>
    </submittedName>
</protein>
<evidence type="ECO:0000256" key="2">
    <source>
        <dbReference type="ARBA" id="ARBA00023043"/>
    </source>
</evidence>
<dbReference type="GeneID" id="48975532"/>
<evidence type="ECO:0000313" key="6">
    <source>
        <dbReference type="Proteomes" id="UP000466694"/>
    </source>
</evidence>
<evidence type="ECO:0000256" key="3">
    <source>
        <dbReference type="PROSITE-ProRule" id="PRU00023"/>
    </source>
</evidence>
<comment type="caution">
    <text evidence="5">The sequence shown here is derived from an EMBL/GenBank/DDBJ whole genome shotgun (WGS) entry which is preliminary data.</text>
</comment>
<dbReference type="PROSITE" id="PS50297">
    <property type="entry name" value="ANK_REP_REGION"/>
    <property type="match status" value="3"/>
</dbReference>
<feature type="repeat" description="ANK" evidence="3">
    <location>
        <begin position="51"/>
        <end position="83"/>
    </location>
</feature>
<feature type="signal peptide" evidence="4">
    <location>
        <begin position="1"/>
        <end position="19"/>
    </location>
</feature>
<dbReference type="RefSeq" id="WP_037395668.1">
    <property type="nucleotide sequence ID" value="NZ_BJNI01000045.1"/>
</dbReference>
<keyword evidence="2 3" id="KW-0040">ANK repeat</keyword>
<dbReference type="PANTHER" id="PTHR24171">
    <property type="entry name" value="ANKYRIN REPEAT DOMAIN-CONTAINING PROTEIN 39-RELATED"/>
    <property type="match status" value="1"/>
</dbReference>
<dbReference type="PROSITE" id="PS50088">
    <property type="entry name" value="ANK_REPEAT"/>
    <property type="match status" value="3"/>
</dbReference>
<dbReference type="InterPro" id="IPR002110">
    <property type="entry name" value="Ankyrin_rpt"/>
</dbReference>
<dbReference type="SMART" id="SM00248">
    <property type="entry name" value="ANK"/>
    <property type="match status" value="4"/>
</dbReference>
<feature type="repeat" description="ANK" evidence="3">
    <location>
        <begin position="118"/>
        <end position="150"/>
    </location>
</feature>
<dbReference type="EMBL" id="WISZ01000119">
    <property type="protein sequence ID" value="MQX09577.1"/>
    <property type="molecule type" value="Genomic_DNA"/>
</dbReference>
<feature type="chain" id="PRO_5032420435" evidence="4">
    <location>
        <begin position="20"/>
        <end position="195"/>
    </location>
</feature>
<dbReference type="PANTHER" id="PTHR24171:SF9">
    <property type="entry name" value="ANKYRIN REPEAT DOMAIN-CONTAINING PROTEIN 39"/>
    <property type="match status" value="1"/>
</dbReference>
<organism evidence="5 6">
    <name type="scientific">Rhizobium fredii</name>
    <name type="common">Sinorhizobium fredii</name>
    <dbReference type="NCBI Taxonomy" id="380"/>
    <lineage>
        <taxon>Bacteria</taxon>
        <taxon>Pseudomonadati</taxon>
        <taxon>Pseudomonadota</taxon>
        <taxon>Alphaproteobacteria</taxon>
        <taxon>Hyphomicrobiales</taxon>
        <taxon>Rhizobiaceae</taxon>
        <taxon>Sinorhizobium/Ensifer group</taxon>
        <taxon>Sinorhizobium</taxon>
    </lineage>
</organism>
<evidence type="ECO:0000256" key="1">
    <source>
        <dbReference type="ARBA" id="ARBA00022737"/>
    </source>
</evidence>